<protein>
    <submittedName>
        <fullName evidence="2">Uncharacterized protein</fullName>
    </submittedName>
</protein>
<keyword evidence="3" id="KW-1185">Reference proteome</keyword>
<evidence type="ECO:0000313" key="2">
    <source>
        <dbReference type="EMBL" id="PXV65821.1"/>
    </source>
</evidence>
<dbReference type="Proteomes" id="UP000248330">
    <property type="component" value="Unassembled WGS sequence"/>
</dbReference>
<reference evidence="2 3" key="1">
    <citation type="submission" date="2018-04" db="EMBL/GenBank/DDBJ databases">
        <title>Genomic Encyclopedia of Type Strains, Phase IV (KMG-IV): sequencing the most valuable type-strain genomes for metagenomic binning, comparative biology and taxonomic classification.</title>
        <authorList>
            <person name="Goeker M."/>
        </authorList>
    </citation>
    <scope>NUCLEOTIDE SEQUENCE [LARGE SCALE GENOMIC DNA]</scope>
    <source>
        <strain evidence="2 3">DSM 104150</strain>
    </source>
</reference>
<dbReference type="AlphaFoldDB" id="A0A318EDJ9"/>
<sequence>MTKPWSEVASSPGYRDLPAAEQAGVRGQYFDEVIAPKVPEAERGDAWSQFDEWQPPAHGSASSPDERPPRSGMAMGAAREAVQGLSFEFGDEIGLGAAALAAKGAQKLGAAPDTGQSIGEIYGDMRAHYQDERQQFAEDHPVAATGANLAGALATGGAGSAKVLTRVAGAGAPARIAATSAVGGAQGALYGAGAAESGERLEGAAKGAAIGAVVAPAAAEAIGGASRVLARRSTEKAAGALAPARDDLTGAARQLYSQADQLGVVLKPETVGKLKGQLAALARQQGFNHRIHPKVSAALDSFDDLTQEVPTLARLEQQRRILGAAAKSLEPDERRIASELIDGFDDILQGLKSADVKAGNVVQAGSLLRKARGLWHRQAKLGVIEEAVERAQNQASGFENGLRTQFRAILNSPKRLRGFTPAEQAAMKRVVRGGTAENMLRLLGRFGWGEKGATNVVGAAIGAGAGAAASGGVGAVAVPIMGQMARRGAARATAKNVEQLQKLVAAGAHPRYIVNRYAKAAGPRATPQELAQFFVTAPQRDLLTLSAQLNALKGPHRKLATDALALALSAQAGGAGAARADTTP</sequence>
<organism evidence="2 3">
    <name type="scientific">Sinimarinibacterium flocculans</name>
    <dbReference type="NCBI Taxonomy" id="985250"/>
    <lineage>
        <taxon>Bacteria</taxon>
        <taxon>Pseudomonadati</taxon>
        <taxon>Pseudomonadota</taxon>
        <taxon>Gammaproteobacteria</taxon>
        <taxon>Nevskiales</taxon>
        <taxon>Nevskiaceae</taxon>
        <taxon>Sinimarinibacterium</taxon>
    </lineage>
</organism>
<dbReference type="OrthoDB" id="9814088at2"/>
<feature type="region of interest" description="Disordered" evidence="1">
    <location>
        <begin position="1"/>
        <end position="77"/>
    </location>
</feature>
<evidence type="ECO:0000256" key="1">
    <source>
        <dbReference type="SAM" id="MobiDB-lite"/>
    </source>
</evidence>
<dbReference type="RefSeq" id="WP_146216632.1">
    <property type="nucleotide sequence ID" value="NZ_CAKZQT010000001.1"/>
</dbReference>
<proteinExistence type="predicted"/>
<dbReference type="EMBL" id="QICN01000009">
    <property type="protein sequence ID" value="PXV65821.1"/>
    <property type="molecule type" value="Genomic_DNA"/>
</dbReference>
<accession>A0A318EDJ9</accession>
<evidence type="ECO:0000313" key="3">
    <source>
        <dbReference type="Proteomes" id="UP000248330"/>
    </source>
</evidence>
<name>A0A318EDJ9_9GAMM</name>
<gene>
    <name evidence="2" type="ORF">C8D93_109201</name>
</gene>
<comment type="caution">
    <text evidence="2">The sequence shown here is derived from an EMBL/GenBank/DDBJ whole genome shotgun (WGS) entry which is preliminary data.</text>
</comment>